<dbReference type="PANTHER" id="PTHR33273:SF2">
    <property type="entry name" value="ENDONUCLEASE_EXONUCLEASE_PHOSPHATASE DOMAIN-CONTAINING PROTEIN"/>
    <property type="match status" value="1"/>
</dbReference>
<name>A0A0L7KYQ7_OPEBR</name>
<dbReference type="EMBL" id="JTDY01004442">
    <property type="protein sequence ID" value="KOB68159.1"/>
    <property type="molecule type" value="Genomic_DNA"/>
</dbReference>
<dbReference type="AlphaFoldDB" id="A0A0L7KYQ7"/>
<protein>
    <submittedName>
        <fullName evidence="2">Gag-like protein</fullName>
    </submittedName>
</protein>
<keyword evidence="3" id="KW-1185">Reference proteome</keyword>
<sequence>MSVESSSVSYAAAATGRAARAIHPTDNQHSIPTIVPTSSAPPGVSTTTQNATAPLNSNLPKNVPTANVSTFRYPPIVVEEMANWATHFRTLKASLGHAPNARPFGKGVRFSPTTDKEYRVVQDYLTVLERSEKVVWFSYSLPEDRSLKVAIRGLPADTLPKDIEEEFRNLGFIPESIRAIQASKGRPGCIFFGMFKHSPNLTPDIYNITELLCMPGVIVEAWEGKKGPSQCHRCQAFRHSSHNCHRPLACVRCGGPHFAGVCPRPREMPPTCINCEGPHTANSKSCPAFKKEARNKRAGTTATTVAKPTYRREGTRTDARNPASEPPPQTSLKSSGHSLMAPANAHTPRNVQLPKQKRLRKKRNKTAEANWESDAPPTRDPRPPRLPTPAVALTRTSAPLSGTAPPAQGLSNPKGRRPRLPPSTQTPRPVQQLPGYDSARLELLDTAIQILQEVLQALRTGTDPIPIVLSGMGKLFQGLPFFPRAEVLLDELLSDHQPVLLRLETRPTTLRPLPRRPGIDWLKFADIIQGTTPTGPVSTPEEVTKNPCPPCQTPQREASPQKGVAEDTRSQTQDEIKRTLRGGEGRTARG</sequence>
<comment type="caution">
    <text evidence="2">The sequence shown here is derived from an EMBL/GenBank/DDBJ whole genome shotgun (WGS) entry which is preliminary data.</text>
</comment>
<evidence type="ECO:0000256" key="1">
    <source>
        <dbReference type="SAM" id="MobiDB-lite"/>
    </source>
</evidence>
<dbReference type="PANTHER" id="PTHR33273">
    <property type="entry name" value="DOMAIN-CONTAINING PROTEIN, PUTATIVE-RELATED"/>
    <property type="match status" value="1"/>
</dbReference>
<evidence type="ECO:0000313" key="3">
    <source>
        <dbReference type="Proteomes" id="UP000037510"/>
    </source>
</evidence>
<feature type="compositionally biased region" description="Basic and acidic residues" evidence="1">
    <location>
        <begin position="310"/>
        <end position="319"/>
    </location>
</feature>
<dbReference type="Proteomes" id="UP000037510">
    <property type="component" value="Unassembled WGS sequence"/>
</dbReference>
<dbReference type="STRING" id="104452.A0A0L7KYQ7"/>
<gene>
    <name evidence="2" type="ORF">OBRU01_19142</name>
</gene>
<feature type="region of interest" description="Disordered" evidence="1">
    <location>
        <begin position="280"/>
        <end position="433"/>
    </location>
</feature>
<feature type="compositionally biased region" description="Basic and acidic residues" evidence="1">
    <location>
        <begin position="564"/>
        <end position="590"/>
    </location>
</feature>
<proteinExistence type="predicted"/>
<feature type="region of interest" description="Disordered" evidence="1">
    <location>
        <begin position="532"/>
        <end position="590"/>
    </location>
</feature>
<organism evidence="2 3">
    <name type="scientific">Operophtera brumata</name>
    <name type="common">Winter moth</name>
    <name type="synonym">Phalaena brumata</name>
    <dbReference type="NCBI Taxonomy" id="104452"/>
    <lineage>
        <taxon>Eukaryota</taxon>
        <taxon>Metazoa</taxon>
        <taxon>Ecdysozoa</taxon>
        <taxon>Arthropoda</taxon>
        <taxon>Hexapoda</taxon>
        <taxon>Insecta</taxon>
        <taxon>Pterygota</taxon>
        <taxon>Neoptera</taxon>
        <taxon>Endopterygota</taxon>
        <taxon>Lepidoptera</taxon>
        <taxon>Glossata</taxon>
        <taxon>Ditrysia</taxon>
        <taxon>Geometroidea</taxon>
        <taxon>Geometridae</taxon>
        <taxon>Larentiinae</taxon>
        <taxon>Operophtera</taxon>
    </lineage>
</organism>
<evidence type="ECO:0000313" key="2">
    <source>
        <dbReference type="EMBL" id="KOB68159.1"/>
    </source>
</evidence>
<reference evidence="2 3" key="1">
    <citation type="journal article" date="2015" name="Genome Biol. Evol.">
        <title>The genome of winter moth (Operophtera brumata) provides a genomic perspective on sexual dimorphism and phenology.</title>
        <authorList>
            <person name="Derks M.F."/>
            <person name="Smit S."/>
            <person name="Salis L."/>
            <person name="Schijlen E."/>
            <person name="Bossers A."/>
            <person name="Mateman C."/>
            <person name="Pijl A.S."/>
            <person name="de Ridder D."/>
            <person name="Groenen M.A."/>
            <person name="Visser M.E."/>
            <person name="Megens H.J."/>
        </authorList>
    </citation>
    <scope>NUCLEOTIDE SEQUENCE [LARGE SCALE GENOMIC DNA]</scope>
    <source>
        <strain evidence="2">WM2013NL</strain>
        <tissue evidence="2">Head and thorax</tissue>
    </source>
</reference>
<feature type="region of interest" description="Disordered" evidence="1">
    <location>
        <begin position="37"/>
        <end position="59"/>
    </location>
</feature>
<accession>A0A0L7KYQ7</accession>
<feature type="compositionally biased region" description="Basic residues" evidence="1">
    <location>
        <begin position="355"/>
        <end position="364"/>
    </location>
</feature>